<organism evidence="2 3">
    <name type="scientific">Schizophyllum amplum</name>
    <dbReference type="NCBI Taxonomy" id="97359"/>
    <lineage>
        <taxon>Eukaryota</taxon>
        <taxon>Fungi</taxon>
        <taxon>Dikarya</taxon>
        <taxon>Basidiomycota</taxon>
        <taxon>Agaricomycotina</taxon>
        <taxon>Agaricomycetes</taxon>
        <taxon>Agaricomycetidae</taxon>
        <taxon>Agaricales</taxon>
        <taxon>Schizophyllaceae</taxon>
        <taxon>Schizophyllum</taxon>
    </lineage>
</organism>
<gene>
    <name evidence="2" type="ORF">BD626DRAFT_487618</name>
</gene>
<dbReference type="InterPro" id="IPR029033">
    <property type="entry name" value="His_PPase_superfam"/>
</dbReference>
<dbReference type="EMBL" id="VDMD01000004">
    <property type="protein sequence ID" value="TRM66379.1"/>
    <property type="molecule type" value="Genomic_DNA"/>
</dbReference>
<dbReference type="SUPFAM" id="SSF53254">
    <property type="entry name" value="Phosphoglycerate mutase-like"/>
    <property type="match status" value="1"/>
</dbReference>
<dbReference type="OrthoDB" id="414418at2759"/>
<accession>A0A550CNR5</accession>
<evidence type="ECO:0000313" key="2">
    <source>
        <dbReference type="EMBL" id="TRM66379.1"/>
    </source>
</evidence>
<dbReference type="PANTHER" id="PTHR16469">
    <property type="entry name" value="UBIQUITIN-ASSOCIATED AND SH3 DOMAIN-CONTAINING BA-RELATED"/>
    <property type="match status" value="1"/>
</dbReference>
<evidence type="ECO:0000313" key="3">
    <source>
        <dbReference type="Proteomes" id="UP000320762"/>
    </source>
</evidence>
<dbReference type="InterPro" id="IPR013078">
    <property type="entry name" value="His_Pase_superF_clade-1"/>
</dbReference>
<dbReference type="STRING" id="97359.A0A550CNR5"/>
<sequence length="275" mass="30472">MVDKIFIVRHGFRLSWITNNWKSETGLPRDPPLAAYGVAQAEETARYLASLPEYERPTAIFSSPYYRCLQTSQPIAKALGLPIYVEHGLAEWYSPAKPGSGLHPRPGSTESLKTHFAEIDPEGWSPVWYPSRKGESVTEVHDRCGGFLSTLIPEVDRRWENKHQRILLVSHAATTIALIHELVGDRSDDFRVGCCTLSELVKSPGSDTSESVVGKYKVIKLADGSHMEKGADREWGFQDVEVHDGMTIDVGLPGTENDADYPVGSQINHAKSSNL</sequence>
<dbReference type="SMART" id="SM00855">
    <property type="entry name" value="PGAM"/>
    <property type="match status" value="1"/>
</dbReference>
<comment type="caution">
    <text evidence="2">The sequence shown here is derived from an EMBL/GenBank/DDBJ whole genome shotgun (WGS) entry which is preliminary data.</text>
</comment>
<evidence type="ECO:0000256" key="1">
    <source>
        <dbReference type="SAM" id="MobiDB-lite"/>
    </source>
</evidence>
<feature type="compositionally biased region" description="Polar residues" evidence="1">
    <location>
        <begin position="265"/>
        <end position="275"/>
    </location>
</feature>
<protein>
    <submittedName>
        <fullName evidence="2">Histidine phosphatase superfamily</fullName>
    </submittedName>
</protein>
<name>A0A550CNR5_9AGAR</name>
<dbReference type="Pfam" id="PF00300">
    <property type="entry name" value="His_Phos_1"/>
    <property type="match status" value="1"/>
</dbReference>
<proteinExistence type="predicted"/>
<dbReference type="PANTHER" id="PTHR16469:SF51">
    <property type="entry name" value="TRANSCRIPTION FACTOR TAU 55 KDA SUBUNIT"/>
    <property type="match status" value="1"/>
</dbReference>
<feature type="region of interest" description="Disordered" evidence="1">
    <location>
        <begin position="254"/>
        <end position="275"/>
    </location>
</feature>
<dbReference type="AlphaFoldDB" id="A0A550CNR5"/>
<keyword evidence="3" id="KW-1185">Reference proteome</keyword>
<dbReference type="Gene3D" id="3.40.50.1240">
    <property type="entry name" value="Phosphoglycerate mutase-like"/>
    <property type="match status" value="1"/>
</dbReference>
<dbReference type="CDD" id="cd07067">
    <property type="entry name" value="HP_PGM_like"/>
    <property type="match status" value="1"/>
</dbReference>
<dbReference type="Proteomes" id="UP000320762">
    <property type="component" value="Unassembled WGS sequence"/>
</dbReference>
<dbReference type="InterPro" id="IPR051710">
    <property type="entry name" value="Phosphatase_SH3-domain"/>
</dbReference>
<reference evidence="2 3" key="1">
    <citation type="journal article" date="2019" name="New Phytol.">
        <title>Comparative genomics reveals unique wood-decay strategies and fruiting body development in the Schizophyllaceae.</title>
        <authorList>
            <person name="Almasi E."/>
            <person name="Sahu N."/>
            <person name="Krizsan K."/>
            <person name="Balint B."/>
            <person name="Kovacs G.M."/>
            <person name="Kiss B."/>
            <person name="Cseklye J."/>
            <person name="Drula E."/>
            <person name="Henrissat B."/>
            <person name="Nagy I."/>
            <person name="Chovatia M."/>
            <person name="Adam C."/>
            <person name="LaButti K."/>
            <person name="Lipzen A."/>
            <person name="Riley R."/>
            <person name="Grigoriev I.V."/>
            <person name="Nagy L.G."/>
        </authorList>
    </citation>
    <scope>NUCLEOTIDE SEQUENCE [LARGE SCALE GENOMIC DNA]</scope>
    <source>
        <strain evidence="2 3">NL-1724</strain>
    </source>
</reference>